<dbReference type="PANTHER" id="PTHR21630:SF10">
    <property type="entry name" value="VENTRICULAR ZONE-EXPRESSED PH DOMAIN-CONTAINING PROTEIN HOMOLOG 1"/>
    <property type="match status" value="1"/>
</dbReference>
<dbReference type="InterPro" id="IPR039888">
    <property type="entry name" value="Melted-like"/>
</dbReference>
<gene>
    <name evidence="3" type="ORF">H4Q32_014321</name>
</gene>
<comment type="subcellular location">
    <subcellularLocation>
        <location evidence="1">Endomembrane system</location>
        <topology evidence="1">Peripheral membrane protein</topology>
    </subcellularLocation>
</comment>
<organism evidence="3 4">
    <name type="scientific">Labeo rohita</name>
    <name type="common">Indian major carp</name>
    <name type="synonym">Cyprinus rohita</name>
    <dbReference type="NCBI Taxonomy" id="84645"/>
    <lineage>
        <taxon>Eukaryota</taxon>
        <taxon>Metazoa</taxon>
        <taxon>Chordata</taxon>
        <taxon>Craniata</taxon>
        <taxon>Vertebrata</taxon>
        <taxon>Euteleostomi</taxon>
        <taxon>Actinopterygii</taxon>
        <taxon>Neopterygii</taxon>
        <taxon>Teleostei</taxon>
        <taxon>Ostariophysi</taxon>
        <taxon>Cypriniformes</taxon>
        <taxon>Cyprinidae</taxon>
        <taxon>Labeoninae</taxon>
        <taxon>Labeonini</taxon>
        <taxon>Labeo</taxon>
    </lineage>
</organism>
<keyword evidence="2" id="KW-0472">Membrane</keyword>
<proteinExistence type="predicted"/>
<evidence type="ECO:0000313" key="3">
    <source>
        <dbReference type="EMBL" id="KAI2653950.1"/>
    </source>
</evidence>
<dbReference type="PANTHER" id="PTHR21630">
    <property type="entry name" value="VEPH-A/MELTED"/>
    <property type="match status" value="1"/>
</dbReference>
<comment type="caution">
    <text evidence="3">The sequence shown here is derived from an EMBL/GenBank/DDBJ whole genome shotgun (WGS) entry which is preliminary data.</text>
</comment>
<evidence type="ECO:0000313" key="4">
    <source>
        <dbReference type="Proteomes" id="UP000830375"/>
    </source>
</evidence>
<sequence>MLLRVLPSVYPRHPEPIHHRIRELTAMMSHLDQAGRQHLLRLLQMISDLHPLVLSSLVPLLIGYISDSDLSDTALGVLVNVAQASPASLIPFLSTLRNVGQKNPWLLGHIAKIHGAVGLTSEVGIYITIHFHASNPAS</sequence>
<name>A0ABQ8LTI6_LABRO</name>
<evidence type="ECO:0000256" key="2">
    <source>
        <dbReference type="ARBA" id="ARBA00023136"/>
    </source>
</evidence>
<accession>A0ABQ8LTI6</accession>
<keyword evidence="4" id="KW-1185">Reference proteome</keyword>
<protein>
    <submittedName>
        <fullName evidence="3">Ventricular zone-expressed PH domain-containing protein</fullName>
    </submittedName>
</protein>
<evidence type="ECO:0000256" key="1">
    <source>
        <dbReference type="ARBA" id="ARBA00004184"/>
    </source>
</evidence>
<dbReference type="Proteomes" id="UP000830375">
    <property type="component" value="Unassembled WGS sequence"/>
</dbReference>
<reference evidence="3 4" key="1">
    <citation type="submission" date="2022-01" db="EMBL/GenBank/DDBJ databases">
        <title>A high-quality chromosome-level genome assembly of rohu carp, Labeo rohita.</title>
        <authorList>
            <person name="Arick M.A. II"/>
            <person name="Hsu C.-Y."/>
            <person name="Magbanua Z."/>
            <person name="Pechanova O."/>
            <person name="Grover C."/>
            <person name="Miller E."/>
            <person name="Thrash A."/>
            <person name="Ezzel L."/>
            <person name="Alam S."/>
            <person name="Benzie J."/>
            <person name="Hamilton M."/>
            <person name="Karsi A."/>
            <person name="Lawrence M.L."/>
            <person name="Peterson D.G."/>
        </authorList>
    </citation>
    <scope>NUCLEOTIDE SEQUENCE [LARGE SCALE GENOMIC DNA]</scope>
    <source>
        <strain evidence="4">BAU-BD-2019</strain>
        <tissue evidence="3">Blood</tissue>
    </source>
</reference>
<dbReference type="EMBL" id="JACTAM010000018">
    <property type="protein sequence ID" value="KAI2653950.1"/>
    <property type="molecule type" value="Genomic_DNA"/>
</dbReference>